<dbReference type="SUPFAM" id="SSF51735">
    <property type="entry name" value="NAD(P)-binding Rossmann-fold domains"/>
    <property type="match status" value="1"/>
</dbReference>
<dbReference type="PANTHER" id="PTHR43355">
    <property type="entry name" value="FLAVIN REDUCTASE (NADPH)"/>
    <property type="match status" value="1"/>
</dbReference>
<dbReference type="InterPro" id="IPR036291">
    <property type="entry name" value="NAD(P)-bd_dom_sf"/>
</dbReference>
<dbReference type="EMBL" id="JACHNB010000001">
    <property type="protein sequence ID" value="MBB4743701.1"/>
    <property type="molecule type" value="Genomic_DNA"/>
</dbReference>
<proteinExistence type="predicted"/>
<evidence type="ECO:0000313" key="2">
    <source>
        <dbReference type="EMBL" id="MBB4743701.1"/>
    </source>
</evidence>
<evidence type="ECO:0000313" key="3">
    <source>
        <dbReference type="Proteomes" id="UP000546162"/>
    </source>
</evidence>
<dbReference type="Proteomes" id="UP000546162">
    <property type="component" value="Unassembled WGS sequence"/>
</dbReference>
<dbReference type="RefSeq" id="WP_185043960.1">
    <property type="nucleotide sequence ID" value="NZ_BAABFG010000005.1"/>
</dbReference>
<dbReference type="InterPro" id="IPR051606">
    <property type="entry name" value="Polyketide_Oxido-like"/>
</dbReference>
<dbReference type="AlphaFoldDB" id="A0A7W7MB76"/>
<dbReference type="Gene3D" id="3.40.50.720">
    <property type="entry name" value="NAD(P)-binding Rossmann-like Domain"/>
    <property type="match status" value="1"/>
</dbReference>
<reference evidence="2 3" key="1">
    <citation type="submission" date="2020-08" db="EMBL/GenBank/DDBJ databases">
        <title>Sequencing the genomes of 1000 actinobacteria strains.</title>
        <authorList>
            <person name="Klenk H.-P."/>
        </authorList>
    </citation>
    <scope>NUCLEOTIDE SEQUENCE [LARGE SCALE GENOMIC DNA]</scope>
    <source>
        <strain evidence="2 3">DSM 45809</strain>
    </source>
</reference>
<gene>
    <name evidence="2" type="ORF">BJY16_007160</name>
</gene>
<accession>A0A7W7MB76</accession>
<dbReference type="GO" id="GO:0016646">
    <property type="term" value="F:oxidoreductase activity, acting on the CH-NH group of donors, NAD or NADP as acceptor"/>
    <property type="evidence" value="ECO:0007669"/>
    <property type="project" value="TreeGrafter"/>
</dbReference>
<protein>
    <submittedName>
        <fullName evidence="2">Putative NADH-flavin reductase</fullName>
    </submittedName>
</protein>
<comment type="caution">
    <text evidence="2">The sequence shown here is derived from an EMBL/GenBank/DDBJ whole genome shotgun (WGS) entry which is preliminary data.</text>
</comment>
<keyword evidence="3" id="KW-1185">Reference proteome</keyword>
<sequence length="203" mass="20659">MTSIVVFGAGGRAGRAIVAEAQSRGLTVVPVVRDPARHPDLPGAVPGDVTDPAAVAAIVSGHHAAVNAVSPFSGPDQLARGGLDPDHFVKAADALTGSGVPRVVAIGLFSNLDGAGPLPEQFRAFGDAHTAGLHRLRASGADWVMLTPPASLSLDNPSTGRYRLGGEAAEEGSLSYADLALAVIDEIEKPTLHRTRAAIVSEG</sequence>
<organism evidence="2 3">
    <name type="scientific">Actinoplanes octamycinicus</name>
    <dbReference type="NCBI Taxonomy" id="135948"/>
    <lineage>
        <taxon>Bacteria</taxon>
        <taxon>Bacillati</taxon>
        <taxon>Actinomycetota</taxon>
        <taxon>Actinomycetes</taxon>
        <taxon>Micromonosporales</taxon>
        <taxon>Micromonosporaceae</taxon>
        <taxon>Actinoplanes</taxon>
    </lineage>
</organism>
<dbReference type="InterPro" id="IPR016040">
    <property type="entry name" value="NAD(P)-bd_dom"/>
</dbReference>
<feature type="domain" description="NAD(P)-binding" evidence="1">
    <location>
        <begin position="8"/>
        <end position="190"/>
    </location>
</feature>
<name>A0A7W7MB76_9ACTN</name>
<dbReference type="Pfam" id="PF13460">
    <property type="entry name" value="NAD_binding_10"/>
    <property type="match status" value="1"/>
</dbReference>
<evidence type="ECO:0000259" key="1">
    <source>
        <dbReference type="Pfam" id="PF13460"/>
    </source>
</evidence>
<dbReference type="PANTHER" id="PTHR43355:SF2">
    <property type="entry name" value="FLAVIN REDUCTASE (NADPH)"/>
    <property type="match status" value="1"/>
</dbReference>